<gene>
    <name evidence="3" type="ORF">GCM10017581_040810</name>
</gene>
<dbReference type="SUPFAM" id="SSF48208">
    <property type="entry name" value="Six-hairpin glycosidases"/>
    <property type="match status" value="1"/>
</dbReference>
<evidence type="ECO:0000259" key="2">
    <source>
        <dbReference type="Pfam" id="PF12439"/>
    </source>
</evidence>
<dbReference type="EMBL" id="BSFP01000023">
    <property type="protein sequence ID" value="GLL02339.1"/>
    <property type="molecule type" value="Genomic_DNA"/>
</dbReference>
<evidence type="ECO:0000259" key="1">
    <source>
        <dbReference type="Pfam" id="PF06202"/>
    </source>
</evidence>
<dbReference type="GO" id="GO:0004135">
    <property type="term" value="F:amylo-alpha-1,6-glucosidase activity"/>
    <property type="evidence" value="ECO:0007669"/>
    <property type="project" value="InterPro"/>
</dbReference>
<dbReference type="Gene3D" id="1.50.10.10">
    <property type="match status" value="1"/>
</dbReference>
<evidence type="ECO:0000313" key="4">
    <source>
        <dbReference type="Proteomes" id="UP001143480"/>
    </source>
</evidence>
<dbReference type="Pfam" id="PF06202">
    <property type="entry name" value="GDE_C"/>
    <property type="match status" value="1"/>
</dbReference>
<sequence>MITFGRQICGDLKQAAAREWLVTDGLGGYAMGTVAGLRTRRYHGLLVVAAPGAASRRLGLAALDPVVRIGDRVVRLGTDEWAGGVVDPGGYVHLARFTLADGVPCWRWDLGDVVVERELAMAHGRPAVGVVLRVVRAPGALTVAVTPLCTWRDVHGERTAFGAPAVTPVDGGFVFEDAYRVHGPGWEPGGDWYRGVYTRDEAARGLNPVEDLWAAGRFTAELAPGEAMEVTAAADDGAPPRAHRLVTDARRRARKLARQAGATDPVARRLVVAADQFVVGTPTGPSAVAGYPWFGEWSRDLMTSFEGLFLTTGRHAEAREVLLRAGATVSEGMLANTADTGTLEYNTADAALWFLHAIGRYVTITGDLDLAATLAAPMDEVLTRHRHGTRYGIAADPADGLLTQGKPGFALTWMDARIDGRPVTERQGKAVEINALWVSGLATTAELFDRLGRPHDWTSAAGRAADSLRRRFPRPDGDGLHDVVDGPFGDDATVRPNQLLALSLPHTPLADPRVVAVCRRELLTSLGLRSLAPDAPGYEPHHRGGPAQRDRAYHQGTVWPWLIGPFVDAALRVGADTEGVLDGLELHLAEWGLGSVSETADAAAPHTATGCPFQAWSVAELLRARTLLTADRPA</sequence>
<dbReference type="AlphaFoldDB" id="A0A9W6NMF2"/>
<dbReference type="RefSeq" id="WP_261959179.1">
    <property type="nucleotide sequence ID" value="NZ_BAAAXA010000001.1"/>
</dbReference>
<dbReference type="InterPro" id="IPR024742">
    <property type="entry name" value="Glycogen_debranch_N"/>
</dbReference>
<reference evidence="3" key="1">
    <citation type="journal article" date="2014" name="Int. J. Syst. Evol. Microbiol.">
        <title>Complete genome sequence of Corynebacterium casei LMG S-19264T (=DSM 44701T), isolated from a smear-ripened cheese.</title>
        <authorList>
            <consortium name="US DOE Joint Genome Institute (JGI-PGF)"/>
            <person name="Walter F."/>
            <person name="Albersmeier A."/>
            <person name="Kalinowski J."/>
            <person name="Ruckert C."/>
        </authorList>
    </citation>
    <scope>NUCLEOTIDE SEQUENCE</scope>
    <source>
        <strain evidence="3">VKM Ac-1321</strain>
    </source>
</reference>
<dbReference type="InterPro" id="IPR032790">
    <property type="entry name" value="GDE_C"/>
</dbReference>
<dbReference type="Pfam" id="PF12439">
    <property type="entry name" value="GDE_N"/>
    <property type="match status" value="1"/>
</dbReference>
<proteinExistence type="predicted"/>
<feature type="domain" description="Glycogen debranching enzyme C-terminal" evidence="1">
    <location>
        <begin position="273"/>
        <end position="623"/>
    </location>
</feature>
<dbReference type="PANTHER" id="PTHR10569:SF2">
    <property type="entry name" value="GLYCOGEN DEBRANCHING ENZYME"/>
    <property type="match status" value="1"/>
</dbReference>
<dbReference type="GO" id="GO:0004134">
    <property type="term" value="F:4-alpha-glucanotransferase activity"/>
    <property type="evidence" value="ECO:0007669"/>
    <property type="project" value="InterPro"/>
</dbReference>
<dbReference type="InterPro" id="IPR008928">
    <property type="entry name" value="6-hairpin_glycosidase_sf"/>
</dbReference>
<dbReference type="GO" id="GO:0005980">
    <property type="term" value="P:glycogen catabolic process"/>
    <property type="evidence" value="ECO:0007669"/>
    <property type="project" value="InterPro"/>
</dbReference>
<dbReference type="Proteomes" id="UP001143480">
    <property type="component" value="Unassembled WGS sequence"/>
</dbReference>
<organism evidence="3 4">
    <name type="scientific">Dactylosporangium matsuzakiense</name>
    <dbReference type="NCBI Taxonomy" id="53360"/>
    <lineage>
        <taxon>Bacteria</taxon>
        <taxon>Bacillati</taxon>
        <taxon>Actinomycetota</taxon>
        <taxon>Actinomycetes</taxon>
        <taxon>Micromonosporales</taxon>
        <taxon>Micromonosporaceae</taxon>
        <taxon>Dactylosporangium</taxon>
    </lineage>
</organism>
<comment type="caution">
    <text evidence="3">The sequence shown here is derived from an EMBL/GenBank/DDBJ whole genome shotgun (WGS) entry which is preliminary data.</text>
</comment>
<name>A0A9W6NMF2_9ACTN</name>
<protein>
    <submittedName>
        <fullName evidence="3">Glycogen debranching protein</fullName>
    </submittedName>
</protein>
<accession>A0A9W6NMF2</accession>
<keyword evidence="4" id="KW-1185">Reference proteome</keyword>
<feature type="domain" description="Glycogen debranching enzyme bacterial and archaeal type N-terminal" evidence="2">
    <location>
        <begin position="18"/>
        <end position="227"/>
    </location>
</feature>
<dbReference type="InterPro" id="IPR010401">
    <property type="entry name" value="AGL/Gdb1"/>
</dbReference>
<evidence type="ECO:0000313" key="3">
    <source>
        <dbReference type="EMBL" id="GLL02339.1"/>
    </source>
</evidence>
<reference evidence="3" key="2">
    <citation type="submission" date="2023-01" db="EMBL/GenBank/DDBJ databases">
        <authorList>
            <person name="Sun Q."/>
            <person name="Evtushenko L."/>
        </authorList>
    </citation>
    <scope>NUCLEOTIDE SEQUENCE</scope>
    <source>
        <strain evidence="3">VKM Ac-1321</strain>
    </source>
</reference>
<dbReference type="PANTHER" id="PTHR10569">
    <property type="entry name" value="GLYCOGEN DEBRANCHING ENZYME"/>
    <property type="match status" value="1"/>
</dbReference>
<dbReference type="InterPro" id="IPR012341">
    <property type="entry name" value="6hp_glycosidase-like_sf"/>
</dbReference>